<dbReference type="Gene3D" id="3.10.180.10">
    <property type="entry name" value="2,3-Dihydroxybiphenyl 1,2-Dioxygenase, domain 1"/>
    <property type="match status" value="1"/>
</dbReference>
<sequence length="130" mass="15082">MQLTHTRLLIDNYRECFLFYRDILGLAVSWGDEDSNYADFEVTPSYKLAIFDRRQMVESLGKNHTTLETAQDTSMLIFRVDSVEETYSKLKDKVSFITEPVSREDWGIKVAQFRDPSGTLIEINEDLGNM</sequence>
<accession>A0A495A6F2</accession>
<dbReference type="Proteomes" id="UP000269301">
    <property type="component" value="Unassembled WGS sequence"/>
</dbReference>
<protein>
    <submittedName>
        <fullName evidence="2">VOC family protein</fullName>
    </submittedName>
</protein>
<evidence type="ECO:0000259" key="1">
    <source>
        <dbReference type="PROSITE" id="PS51819"/>
    </source>
</evidence>
<dbReference type="EMBL" id="RBZP01000005">
    <property type="protein sequence ID" value="RKQ33921.1"/>
    <property type="molecule type" value="Genomic_DNA"/>
</dbReference>
<comment type="caution">
    <text evidence="2">The sequence shown here is derived from an EMBL/GenBank/DDBJ whole genome shotgun (WGS) entry which is preliminary data.</text>
</comment>
<reference evidence="2 3" key="1">
    <citation type="journal article" date="2016" name="Int. J. Syst. Evol. Microbiol.">
        <title>Oceanobacillus halophilus sp. nov., a novel moderately halophilic bacterium from a hypersaline lake.</title>
        <authorList>
            <person name="Amoozegar M.A."/>
            <person name="Bagheri M."/>
            <person name="Makhdoumi A."/>
            <person name="Nikou M.M."/>
            <person name="Fazeli S.A.S."/>
            <person name="Schumann P."/>
            <person name="Sproer C."/>
            <person name="Sanchez-Porro C."/>
            <person name="Ventosa A."/>
        </authorList>
    </citation>
    <scope>NUCLEOTIDE SEQUENCE [LARGE SCALE GENOMIC DNA]</scope>
    <source>
        <strain evidence="2 3">DSM 23996</strain>
    </source>
</reference>
<dbReference type="InterPro" id="IPR029068">
    <property type="entry name" value="Glyas_Bleomycin-R_OHBP_Dase"/>
</dbReference>
<evidence type="ECO:0000313" key="2">
    <source>
        <dbReference type="EMBL" id="RKQ33921.1"/>
    </source>
</evidence>
<dbReference type="PROSITE" id="PS51819">
    <property type="entry name" value="VOC"/>
    <property type="match status" value="1"/>
</dbReference>
<evidence type="ECO:0000313" key="3">
    <source>
        <dbReference type="Proteomes" id="UP000269301"/>
    </source>
</evidence>
<dbReference type="SUPFAM" id="SSF54593">
    <property type="entry name" value="Glyoxalase/Bleomycin resistance protein/Dihydroxybiphenyl dioxygenase"/>
    <property type="match status" value="1"/>
</dbReference>
<organism evidence="2 3">
    <name type="scientific">Oceanobacillus halophilus</name>
    <dbReference type="NCBI Taxonomy" id="930130"/>
    <lineage>
        <taxon>Bacteria</taxon>
        <taxon>Bacillati</taxon>
        <taxon>Bacillota</taxon>
        <taxon>Bacilli</taxon>
        <taxon>Bacillales</taxon>
        <taxon>Bacillaceae</taxon>
        <taxon>Oceanobacillus</taxon>
    </lineage>
</organism>
<feature type="domain" description="VOC" evidence="1">
    <location>
        <begin position="2"/>
        <end position="126"/>
    </location>
</feature>
<gene>
    <name evidence="2" type="ORF">D8M06_08845</name>
</gene>
<dbReference type="AlphaFoldDB" id="A0A495A6F2"/>
<name>A0A495A6F2_9BACI</name>
<dbReference type="InterPro" id="IPR004360">
    <property type="entry name" value="Glyas_Fos-R_dOase_dom"/>
</dbReference>
<dbReference type="OrthoDB" id="9796521at2"/>
<keyword evidence="3" id="KW-1185">Reference proteome</keyword>
<dbReference type="InterPro" id="IPR037523">
    <property type="entry name" value="VOC_core"/>
</dbReference>
<dbReference type="RefSeq" id="WP_121204036.1">
    <property type="nucleotide sequence ID" value="NZ_RBZP01000005.1"/>
</dbReference>
<dbReference type="Pfam" id="PF00903">
    <property type="entry name" value="Glyoxalase"/>
    <property type="match status" value="1"/>
</dbReference>
<proteinExistence type="predicted"/>